<dbReference type="Pfam" id="PF00817">
    <property type="entry name" value="IMS"/>
    <property type="match status" value="1"/>
</dbReference>
<keyword evidence="4" id="KW-0963">Cytoplasm</keyword>
<evidence type="ECO:0000256" key="3">
    <source>
        <dbReference type="ARBA" id="ARBA00049244"/>
    </source>
</evidence>
<evidence type="ECO:0000313" key="8">
    <source>
        <dbReference type="Proteomes" id="UP001500466"/>
    </source>
</evidence>
<dbReference type="Gene3D" id="1.10.150.20">
    <property type="entry name" value="5' to 3' exonuclease, C-terminal subdomain"/>
    <property type="match status" value="1"/>
</dbReference>
<dbReference type="SUPFAM" id="SSF56672">
    <property type="entry name" value="DNA/RNA polymerases"/>
    <property type="match status" value="1"/>
</dbReference>
<comment type="function">
    <text evidence="2 4">Poorly processive, error-prone DNA polymerase involved in untargeted mutagenesis. Copies undamaged DNA at stalled replication forks, which arise in vivo from mismatched or misaligned primer ends. These misaligned primers can be extended by PolIV. Exhibits no 3'-5' exonuclease (proofreading) activity. May be involved in translesional synthesis, in conjunction with the beta clamp from PolIII.</text>
</comment>
<keyword evidence="4" id="KW-0235">DNA replication</keyword>
<proteinExistence type="inferred from homology"/>
<evidence type="ECO:0000256" key="2">
    <source>
        <dbReference type="ARBA" id="ARBA00025589"/>
    </source>
</evidence>
<evidence type="ECO:0000313" key="7">
    <source>
        <dbReference type="EMBL" id="GAA4981042.1"/>
    </source>
</evidence>
<feature type="site" description="Substrate discrimination" evidence="4">
    <location>
        <position position="16"/>
    </location>
</feature>
<feature type="compositionally biased region" description="Low complexity" evidence="5">
    <location>
        <begin position="386"/>
        <end position="400"/>
    </location>
</feature>
<keyword evidence="4" id="KW-0239">DNA-directed DNA polymerase</keyword>
<dbReference type="InterPro" id="IPR022880">
    <property type="entry name" value="DNApol_IV"/>
</dbReference>
<dbReference type="Gene3D" id="3.30.70.270">
    <property type="match status" value="1"/>
</dbReference>
<dbReference type="EC" id="2.7.7.7" evidence="4"/>
<reference evidence="8" key="1">
    <citation type="journal article" date="2019" name="Int. J. Syst. Evol. Microbiol.">
        <title>The Global Catalogue of Microorganisms (GCM) 10K type strain sequencing project: providing services to taxonomists for standard genome sequencing and annotation.</title>
        <authorList>
            <consortium name="The Broad Institute Genomics Platform"/>
            <consortium name="The Broad Institute Genome Sequencing Center for Infectious Disease"/>
            <person name="Wu L."/>
            <person name="Ma J."/>
        </authorList>
    </citation>
    <scope>NUCLEOTIDE SEQUENCE [LARGE SCALE GENOMIC DNA]</scope>
    <source>
        <strain evidence="8">JCM 17986</strain>
    </source>
</reference>
<dbReference type="InterPro" id="IPR001126">
    <property type="entry name" value="UmuC"/>
</dbReference>
<feature type="binding site" evidence="4">
    <location>
        <position position="105"/>
    </location>
    <ligand>
        <name>Mg(2+)</name>
        <dbReference type="ChEBI" id="CHEBI:18420"/>
    </ligand>
</feature>
<dbReference type="Gene3D" id="3.40.1170.60">
    <property type="match status" value="1"/>
</dbReference>
<feature type="region of interest" description="Disordered" evidence="5">
    <location>
        <begin position="383"/>
        <end position="417"/>
    </location>
</feature>
<dbReference type="Gene3D" id="3.30.1490.100">
    <property type="entry name" value="DNA polymerase, Y-family, little finger domain"/>
    <property type="match status" value="1"/>
</dbReference>
<dbReference type="HAMAP" id="MF_01113">
    <property type="entry name" value="DNApol_IV"/>
    <property type="match status" value="1"/>
</dbReference>
<dbReference type="Pfam" id="PF11798">
    <property type="entry name" value="IMS_HHH"/>
    <property type="match status" value="1"/>
</dbReference>
<feature type="domain" description="UmuC" evidence="6">
    <location>
        <begin position="7"/>
        <end position="191"/>
    </location>
</feature>
<dbReference type="Pfam" id="PF11799">
    <property type="entry name" value="IMS_C"/>
    <property type="match status" value="1"/>
</dbReference>
<evidence type="ECO:0000256" key="1">
    <source>
        <dbReference type="ARBA" id="ARBA00010945"/>
    </source>
</evidence>
<gene>
    <name evidence="4" type="primary">dinB</name>
    <name evidence="7" type="ORF">GCM10023205_57750</name>
</gene>
<dbReference type="EMBL" id="BAABHS010000023">
    <property type="protein sequence ID" value="GAA4981042.1"/>
    <property type="molecule type" value="Genomic_DNA"/>
</dbReference>
<keyword evidence="4" id="KW-0460">Magnesium</keyword>
<dbReference type="InterPro" id="IPR050116">
    <property type="entry name" value="DNA_polymerase-Y"/>
</dbReference>
<dbReference type="RefSeq" id="WP_345678650.1">
    <property type="nucleotide sequence ID" value="NZ_BAABHS010000023.1"/>
</dbReference>
<keyword evidence="4" id="KW-0234">DNA repair</keyword>
<dbReference type="NCBIfam" id="NF002882">
    <property type="entry name" value="PRK03348.1"/>
    <property type="match status" value="1"/>
</dbReference>
<dbReference type="Proteomes" id="UP001500466">
    <property type="component" value="Unassembled WGS sequence"/>
</dbReference>
<name>A0ABP9HY46_9ACTN</name>
<accession>A0ABP9HY46</accession>
<organism evidence="7 8">
    <name type="scientific">Yinghuangia aomiensis</name>
    <dbReference type="NCBI Taxonomy" id="676205"/>
    <lineage>
        <taxon>Bacteria</taxon>
        <taxon>Bacillati</taxon>
        <taxon>Actinomycetota</taxon>
        <taxon>Actinomycetes</taxon>
        <taxon>Kitasatosporales</taxon>
        <taxon>Streptomycetaceae</taxon>
        <taxon>Yinghuangia</taxon>
    </lineage>
</organism>
<dbReference type="PANTHER" id="PTHR11076">
    <property type="entry name" value="DNA REPAIR POLYMERASE UMUC / TRANSFERASE FAMILY MEMBER"/>
    <property type="match status" value="1"/>
</dbReference>
<keyword evidence="4" id="KW-0227">DNA damage</keyword>
<dbReference type="CDD" id="cd03586">
    <property type="entry name" value="PolY_Pol_IV_kappa"/>
    <property type="match status" value="1"/>
</dbReference>
<dbReference type="InterPro" id="IPR043128">
    <property type="entry name" value="Rev_trsase/Diguanyl_cyclase"/>
</dbReference>
<feature type="region of interest" description="Disordered" evidence="5">
    <location>
        <begin position="459"/>
        <end position="494"/>
    </location>
</feature>
<comment type="cofactor">
    <cofactor evidence="4">
        <name>Mg(2+)</name>
        <dbReference type="ChEBI" id="CHEBI:18420"/>
    </cofactor>
    <text evidence="4">Binds 2 magnesium ions per subunit.</text>
</comment>
<evidence type="ECO:0000259" key="6">
    <source>
        <dbReference type="PROSITE" id="PS50173"/>
    </source>
</evidence>
<dbReference type="PROSITE" id="PS50173">
    <property type="entry name" value="UMUC"/>
    <property type="match status" value="1"/>
</dbReference>
<dbReference type="PANTHER" id="PTHR11076:SF33">
    <property type="entry name" value="DNA POLYMERASE KAPPA"/>
    <property type="match status" value="1"/>
</dbReference>
<dbReference type="SUPFAM" id="SSF100879">
    <property type="entry name" value="Lesion bypass DNA polymerase (Y-family), little finger domain"/>
    <property type="match status" value="1"/>
</dbReference>
<feature type="active site" evidence="4">
    <location>
        <position position="106"/>
    </location>
</feature>
<keyword evidence="4" id="KW-0808">Transferase</keyword>
<keyword evidence="4" id="KW-0548">Nucleotidyltransferase</keyword>
<keyword evidence="8" id="KW-1185">Reference proteome</keyword>
<comment type="similarity">
    <text evidence="1 4">Belongs to the DNA polymerase type-Y family.</text>
</comment>
<feature type="binding site" evidence="4">
    <location>
        <position position="11"/>
    </location>
    <ligand>
        <name>Mg(2+)</name>
        <dbReference type="ChEBI" id="CHEBI:18420"/>
    </ligand>
</feature>
<dbReference type="InterPro" id="IPR036775">
    <property type="entry name" value="DNA_pol_Y-fam_lit_finger_sf"/>
</dbReference>
<dbReference type="InterPro" id="IPR043502">
    <property type="entry name" value="DNA/RNA_pol_sf"/>
</dbReference>
<protein>
    <recommendedName>
        <fullName evidence="4">DNA polymerase IV</fullName>
        <shortName evidence="4">Pol IV</shortName>
        <ecNumber evidence="4">2.7.7.7</ecNumber>
    </recommendedName>
</protein>
<dbReference type="InterPro" id="IPR017961">
    <property type="entry name" value="DNA_pol_Y-fam_little_finger"/>
</dbReference>
<comment type="subunit">
    <text evidence="4">Monomer.</text>
</comment>
<comment type="subcellular location">
    <subcellularLocation>
        <location evidence="4">Cytoplasm</location>
    </subcellularLocation>
</comment>
<keyword evidence="4" id="KW-0238">DNA-binding</keyword>
<keyword evidence="4" id="KW-0479">Metal-binding</keyword>
<evidence type="ECO:0000256" key="4">
    <source>
        <dbReference type="HAMAP-Rule" id="MF_01113"/>
    </source>
</evidence>
<sequence length="494" mass="51605">MRQKPGILHLDMDAFYASVEQAAKPSLRGKPVVVGGIGGRGVVATASYEARRFGVRSAMPTAEARRRCPNAAFLIPRFTAYRDVSERVMGLLGQLSPLVEPLSLDEAFVDLEAGPHGEELDTAGATELAVRLRADIRAATGLTASVGLATSKLVAKIASEAAKPDGLVVVAPGEEHALLDPLPVRALWGVGPATAEHLRKVGITTIGELGAADPDELVRMFGQAHGRGLHDHALGIDDRPVVAERDAKSVSVEDTFEVDLVDRARVAAELDRLAARCVERLRAAGRSGRTVVVKMRRYDFSTLTRSETLRAPTDDLAVVRETVHRLAAQVDFTGGLRLLGVGVASLADFAQQDLFGEVAGADVGFAGGGDEAADLEVGKAADEDAAPAAAGTGEPAPGEEAAAEHGPEDGAYGPVPVFHPGRFGNAKWLPGQDVTHTEYGPGWVQGSGVGRVTVRFETPGSAPGRVRTFPVDDPDVTASAPLPLVAEGEPPQGG</sequence>
<dbReference type="NCBIfam" id="NF002677">
    <property type="entry name" value="PRK02406.1"/>
    <property type="match status" value="1"/>
</dbReference>
<comment type="caution">
    <text evidence="7">The sequence shown here is derived from an EMBL/GenBank/DDBJ whole genome shotgun (WGS) entry which is preliminary data.</text>
</comment>
<evidence type="ECO:0000256" key="5">
    <source>
        <dbReference type="SAM" id="MobiDB-lite"/>
    </source>
</evidence>
<comment type="catalytic activity">
    <reaction evidence="3 4">
        <text>DNA(n) + a 2'-deoxyribonucleoside 5'-triphosphate = DNA(n+1) + diphosphate</text>
        <dbReference type="Rhea" id="RHEA:22508"/>
        <dbReference type="Rhea" id="RHEA-COMP:17339"/>
        <dbReference type="Rhea" id="RHEA-COMP:17340"/>
        <dbReference type="ChEBI" id="CHEBI:33019"/>
        <dbReference type="ChEBI" id="CHEBI:61560"/>
        <dbReference type="ChEBI" id="CHEBI:173112"/>
        <dbReference type="EC" id="2.7.7.7"/>
    </reaction>
</comment>
<keyword evidence="4" id="KW-0515">Mutator protein</keyword>
<dbReference type="InterPro" id="IPR024728">
    <property type="entry name" value="PolY_HhH_motif"/>
</dbReference>